<dbReference type="PANTHER" id="PTHR30349:SF64">
    <property type="entry name" value="PROPHAGE INTEGRASE INTD-RELATED"/>
    <property type="match status" value="1"/>
</dbReference>
<feature type="domain" description="Tyr recombinase" evidence="9">
    <location>
        <begin position="160"/>
        <end position="358"/>
    </location>
</feature>
<dbReference type="Gene3D" id="1.10.443.10">
    <property type="entry name" value="Intergrase catalytic core"/>
    <property type="match status" value="1"/>
</dbReference>
<dbReference type="GO" id="GO:0015074">
    <property type="term" value="P:DNA integration"/>
    <property type="evidence" value="ECO:0007669"/>
    <property type="project" value="UniProtKB-KW"/>
</dbReference>
<name>A0A8S5SA95_9CAUD</name>
<evidence type="ECO:0000256" key="3">
    <source>
        <dbReference type="ARBA" id="ARBA00022679"/>
    </source>
</evidence>
<dbReference type="Pfam" id="PF14657">
    <property type="entry name" value="Arm-DNA-bind_4"/>
    <property type="match status" value="1"/>
</dbReference>
<evidence type="ECO:0000256" key="8">
    <source>
        <dbReference type="ARBA" id="ARBA00023195"/>
    </source>
</evidence>
<dbReference type="InterPro" id="IPR050090">
    <property type="entry name" value="Tyrosine_recombinase_XerCD"/>
</dbReference>
<dbReference type="EMBL" id="BK032561">
    <property type="protein sequence ID" value="DAF47889.1"/>
    <property type="molecule type" value="Genomic_DNA"/>
</dbReference>
<dbReference type="Pfam" id="PF14659">
    <property type="entry name" value="Phage_int_SAM_3"/>
    <property type="match status" value="1"/>
</dbReference>
<keyword evidence="6" id="KW-0238">DNA-binding</keyword>
<dbReference type="Gene3D" id="1.10.150.130">
    <property type="match status" value="1"/>
</dbReference>
<evidence type="ECO:0000256" key="2">
    <source>
        <dbReference type="ARBA" id="ARBA00016082"/>
    </source>
</evidence>
<keyword evidence="3" id="KW-0808">Transferase</keyword>
<dbReference type="CDD" id="cd01189">
    <property type="entry name" value="INT_ICEBs1_C_like"/>
    <property type="match status" value="1"/>
</dbReference>
<dbReference type="Pfam" id="PF00589">
    <property type="entry name" value="Phage_integrase"/>
    <property type="match status" value="1"/>
</dbReference>
<dbReference type="PANTHER" id="PTHR30349">
    <property type="entry name" value="PHAGE INTEGRASE-RELATED"/>
    <property type="match status" value="1"/>
</dbReference>
<dbReference type="InterPro" id="IPR028259">
    <property type="entry name" value="AP2-like_int_N"/>
</dbReference>
<dbReference type="GO" id="GO:0016740">
    <property type="term" value="F:transferase activity"/>
    <property type="evidence" value="ECO:0007669"/>
    <property type="project" value="UniProtKB-KW"/>
</dbReference>
<dbReference type="SUPFAM" id="SSF56349">
    <property type="entry name" value="DNA breaking-rejoining enzymes"/>
    <property type="match status" value="1"/>
</dbReference>
<evidence type="ECO:0000313" key="10">
    <source>
        <dbReference type="EMBL" id="DAF47889.1"/>
    </source>
</evidence>
<dbReference type="InterPro" id="IPR013762">
    <property type="entry name" value="Integrase-like_cat_sf"/>
</dbReference>
<keyword evidence="8" id="KW-1179">Viral genome integration</keyword>
<accession>A0A8S5SA95</accession>
<dbReference type="GO" id="GO:0006310">
    <property type="term" value="P:DNA recombination"/>
    <property type="evidence" value="ECO:0007669"/>
    <property type="project" value="UniProtKB-KW"/>
</dbReference>
<proteinExistence type="inferred from homology"/>
<comment type="similarity">
    <text evidence="1">Belongs to the 'phage' integrase family.</text>
</comment>
<dbReference type="InterPro" id="IPR010998">
    <property type="entry name" value="Integrase_recombinase_N"/>
</dbReference>
<evidence type="ECO:0000256" key="6">
    <source>
        <dbReference type="ARBA" id="ARBA00023125"/>
    </source>
</evidence>
<evidence type="ECO:0000259" key="9">
    <source>
        <dbReference type="PROSITE" id="PS51898"/>
    </source>
</evidence>
<dbReference type="PROSITE" id="PS51898">
    <property type="entry name" value="TYR_RECOMBINASE"/>
    <property type="match status" value="1"/>
</dbReference>
<dbReference type="GO" id="GO:0016787">
    <property type="term" value="F:hydrolase activity"/>
    <property type="evidence" value="ECO:0007669"/>
    <property type="project" value="UniProtKB-KW"/>
</dbReference>
<dbReference type="InterPro" id="IPR002104">
    <property type="entry name" value="Integrase_catalytic"/>
</dbReference>
<sequence>MAVKKDEATSKWMYYGSYKLNGKTKQYKKRGFEKKKDAIKAEIIFKENLKEPNATITFNELSYQYQVYSEKRIKESSYLTQRAILKLWEDRLGDCEIRKITTNEIESVINELLESMSFSTMVNCYAKFRAVLNYAVRQGYIQVNPCNKIDLKKDPNEKKKEMKYWTVEQFNKFIVNEEKEVFHLLFTNQFYMGMRIGEALALQWKDVDLINNTIKISKTWSNALRKATTPKTNNSYRTITMPQFLVDEYKTFKEKIHANADDYIFGTTLPFYVNRVQDELKRVIRITNIKLQKDEQIPIIRTHDLRHSCASYMINNMVTDGIVNFSVYDIAKRLGDNLDTVLSVYAHWLPQADKGIVQFMEKDKF</sequence>
<evidence type="ECO:0000256" key="1">
    <source>
        <dbReference type="ARBA" id="ARBA00008857"/>
    </source>
</evidence>
<dbReference type="InterPro" id="IPR011010">
    <property type="entry name" value="DNA_brk_join_enz"/>
</dbReference>
<evidence type="ECO:0000256" key="4">
    <source>
        <dbReference type="ARBA" id="ARBA00022801"/>
    </source>
</evidence>
<dbReference type="InterPro" id="IPR004107">
    <property type="entry name" value="Integrase_SAM-like_N"/>
</dbReference>
<protein>
    <recommendedName>
        <fullName evidence="2">Integrase</fullName>
    </recommendedName>
</protein>
<keyword evidence="7" id="KW-0233">DNA recombination</keyword>
<dbReference type="GO" id="GO:0003677">
    <property type="term" value="F:DNA binding"/>
    <property type="evidence" value="ECO:0007669"/>
    <property type="project" value="UniProtKB-KW"/>
</dbReference>
<reference evidence="10" key="1">
    <citation type="journal article" date="2021" name="Proc. Natl. Acad. Sci. U.S.A.">
        <title>A Catalog of Tens of Thousands of Viruses from Human Metagenomes Reveals Hidden Associations with Chronic Diseases.</title>
        <authorList>
            <person name="Tisza M.J."/>
            <person name="Buck C.B."/>
        </authorList>
    </citation>
    <scope>NUCLEOTIDE SEQUENCE</scope>
    <source>
        <strain evidence="10">Ct0D87</strain>
    </source>
</reference>
<keyword evidence="8" id="KW-1160">Virus entry into host cell</keyword>
<dbReference type="GO" id="GO:0075713">
    <property type="term" value="P:establishment of integrated proviral latency"/>
    <property type="evidence" value="ECO:0007669"/>
    <property type="project" value="UniProtKB-KW"/>
</dbReference>
<keyword evidence="5" id="KW-0229">DNA integration</keyword>
<dbReference type="GO" id="GO:0044826">
    <property type="term" value="P:viral genome integration into host DNA"/>
    <property type="evidence" value="ECO:0007669"/>
    <property type="project" value="UniProtKB-KW"/>
</dbReference>
<evidence type="ECO:0000256" key="7">
    <source>
        <dbReference type="ARBA" id="ARBA00023172"/>
    </source>
</evidence>
<evidence type="ECO:0000256" key="5">
    <source>
        <dbReference type="ARBA" id="ARBA00022908"/>
    </source>
</evidence>
<keyword evidence="4" id="KW-0378">Hydrolase</keyword>
<organism evidence="10">
    <name type="scientific">Siphoviridae sp. ct0D87</name>
    <dbReference type="NCBI Taxonomy" id="2827760"/>
    <lineage>
        <taxon>Viruses</taxon>
        <taxon>Duplodnaviria</taxon>
        <taxon>Heunggongvirae</taxon>
        <taxon>Uroviricota</taxon>
        <taxon>Caudoviricetes</taxon>
    </lineage>
</organism>